<accession>A0A9Q0KWP7</accession>
<dbReference type="Gene3D" id="2.40.160.200">
    <property type="entry name" value="LURP1-related"/>
    <property type="match status" value="1"/>
</dbReference>
<feature type="transmembrane region" description="Helical" evidence="2">
    <location>
        <begin position="214"/>
        <end position="237"/>
    </location>
</feature>
<dbReference type="Pfam" id="PF04525">
    <property type="entry name" value="LOR"/>
    <property type="match status" value="1"/>
</dbReference>
<feature type="transmembrane region" description="Helical" evidence="2">
    <location>
        <begin position="173"/>
        <end position="193"/>
    </location>
</feature>
<dbReference type="EMBL" id="JAMYWD010000002">
    <property type="protein sequence ID" value="KAJ4977634.1"/>
    <property type="molecule type" value="Genomic_DNA"/>
</dbReference>
<evidence type="ECO:0000313" key="3">
    <source>
        <dbReference type="EMBL" id="KAJ4977634.1"/>
    </source>
</evidence>
<dbReference type="AlphaFoldDB" id="A0A9Q0KWP7"/>
<dbReference type="InterPro" id="IPR038595">
    <property type="entry name" value="LOR_sf"/>
</dbReference>
<keyword evidence="2" id="KW-0812">Transmembrane</keyword>
<dbReference type="PANTHER" id="PTHR31087">
    <property type="match status" value="1"/>
</dbReference>
<keyword evidence="2" id="KW-1133">Transmembrane helix</keyword>
<organism evidence="3 4">
    <name type="scientific">Protea cynaroides</name>
    <dbReference type="NCBI Taxonomy" id="273540"/>
    <lineage>
        <taxon>Eukaryota</taxon>
        <taxon>Viridiplantae</taxon>
        <taxon>Streptophyta</taxon>
        <taxon>Embryophyta</taxon>
        <taxon>Tracheophyta</taxon>
        <taxon>Spermatophyta</taxon>
        <taxon>Magnoliopsida</taxon>
        <taxon>Proteales</taxon>
        <taxon>Proteaceae</taxon>
        <taxon>Protea</taxon>
    </lineage>
</organism>
<keyword evidence="4" id="KW-1185">Reference proteome</keyword>
<evidence type="ECO:0000256" key="2">
    <source>
        <dbReference type="SAM" id="Phobius"/>
    </source>
</evidence>
<dbReference type="InterPro" id="IPR025659">
    <property type="entry name" value="Tubby-like_C"/>
</dbReference>
<dbReference type="Proteomes" id="UP001141806">
    <property type="component" value="Unassembled WGS sequence"/>
</dbReference>
<comment type="caution">
    <text evidence="3">The sequence shown here is derived from an EMBL/GenBank/DDBJ whole genome shotgun (WGS) entry which is preliminary data.</text>
</comment>
<keyword evidence="2" id="KW-0472">Membrane</keyword>
<comment type="similarity">
    <text evidence="1">Belongs to the LOR family.</text>
</comment>
<protein>
    <submittedName>
        <fullName evidence="3">Uncharacterized protein</fullName>
    </submittedName>
</protein>
<reference evidence="3" key="1">
    <citation type="journal article" date="2023" name="Plant J.">
        <title>The genome of the king protea, Protea cynaroides.</title>
        <authorList>
            <person name="Chang J."/>
            <person name="Duong T.A."/>
            <person name="Schoeman C."/>
            <person name="Ma X."/>
            <person name="Roodt D."/>
            <person name="Barker N."/>
            <person name="Li Z."/>
            <person name="Van de Peer Y."/>
            <person name="Mizrachi E."/>
        </authorList>
    </citation>
    <scope>NUCLEOTIDE SEQUENCE</scope>
    <source>
        <tissue evidence="3">Young leaves</tissue>
    </source>
</reference>
<evidence type="ECO:0000256" key="1">
    <source>
        <dbReference type="ARBA" id="ARBA00005437"/>
    </source>
</evidence>
<name>A0A9Q0KWP7_9MAGN</name>
<dbReference type="InterPro" id="IPR007612">
    <property type="entry name" value="LOR"/>
</dbReference>
<dbReference type="PANTHER" id="PTHR31087:SF85">
    <property type="entry name" value="PROTEIN LURP-ONE-RELATED 7"/>
    <property type="match status" value="1"/>
</dbReference>
<dbReference type="OrthoDB" id="97518at2759"/>
<sequence length="272" mass="30383">MAEPSNDPTLSNPITIVGPHFCAPDLVNLTIITKDISIGKGNFSVKDVDGNTVFEVDGTLSNIHDRRVLLDANGKPLLFMRSKIMTAHERWNVYRGESSDSKELLFSVKKSSMFQLIKTKMNVFLATNTTEEVCDFKIKGNWSDKSCKIYLRKSNDIIAEMHKKHKWFGEDSFTVTVYPNIDSAFIVALIVILNDIEEDKREARMQVANTAGTALVWTFGGGEICTTVNTFCVLSYISIGLGFSGFFFIGFSSLLSGFRVVAFIFNGSRFHL</sequence>
<dbReference type="SUPFAM" id="SSF54518">
    <property type="entry name" value="Tubby C-terminal domain-like"/>
    <property type="match status" value="1"/>
</dbReference>
<gene>
    <name evidence="3" type="ORF">NE237_008414</name>
</gene>
<feature type="transmembrane region" description="Helical" evidence="2">
    <location>
        <begin position="243"/>
        <end position="265"/>
    </location>
</feature>
<evidence type="ECO:0000313" key="4">
    <source>
        <dbReference type="Proteomes" id="UP001141806"/>
    </source>
</evidence>
<proteinExistence type="inferred from homology"/>